<dbReference type="InterPro" id="IPR043129">
    <property type="entry name" value="ATPase_NBD"/>
</dbReference>
<organism evidence="8 9">
    <name type="scientific">Candidatus Roizmanbacteria bacterium CG2_30_33_16</name>
    <dbReference type="NCBI Taxonomy" id="1805340"/>
    <lineage>
        <taxon>Bacteria</taxon>
        <taxon>Candidatus Roizmaniibacteriota</taxon>
    </lineage>
</organism>
<dbReference type="NCBIfam" id="TIGR01174">
    <property type="entry name" value="ftsA"/>
    <property type="match status" value="1"/>
</dbReference>
<feature type="domain" description="SHS2" evidence="7">
    <location>
        <begin position="6"/>
        <end position="195"/>
    </location>
</feature>
<comment type="caution">
    <text evidence="8">The sequence shown here is derived from an EMBL/GenBank/DDBJ whole genome shotgun (WGS) entry which is preliminary data.</text>
</comment>
<dbReference type="GO" id="GO:0043093">
    <property type="term" value="P:FtsZ-dependent cytokinesis"/>
    <property type="evidence" value="ECO:0007669"/>
    <property type="project" value="UniProtKB-UniRule"/>
</dbReference>
<evidence type="ECO:0000259" key="7">
    <source>
        <dbReference type="SMART" id="SM00842"/>
    </source>
</evidence>
<comment type="subunit">
    <text evidence="5">Self-interacts. Interacts with FtsZ.</text>
</comment>
<evidence type="ECO:0000256" key="2">
    <source>
        <dbReference type="ARBA" id="ARBA00022618"/>
    </source>
</evidence>
<comment type="subcellular location">
    <subcellularLocation>
        <location evidence="5">Cell membrane</location>
        <topology evidence="5">Peripheral membrane protein</topology>
        <orientation evidence="5">Cytoplasmic side</orientation>
    </subcellularLocation>
    <text evidence="5">Localizes to the Z ring in an FtsZ-dependent manner. Targeted to the membrane through a conserved C-terminal amphipathic helix.</text>
</comment>
<dbReference type="CDD" id="cd24048">
    <property type="entry name" value="ASKHA_NBD_FtsA"/>
    <property type="match status" value="1"/>
</dbReference>
<dbReference type="PANTHER" id="PTHR32432">
    <property type="entry name" value="CELL DIVISION PROTEIN FTSA-RELATED"/>
    <property type="match status" value="1"/>
</dbReference>
<protein>
    <recommendedName>
        <fullName evidence="5 6">Cell division protein FtsA</fullName>
    </recommendedName>
</protein>
<dbReference type="InterPro" id="IPR050696">
    <property type="entry name" value="FtsA/MreB"/>
</dbReference>
<dbReference type="PIRSF" id="PIRSF003101">
    <property type="entry name" value="FtsA"/>
    <property type="match status" value="1"/>
</dbReference>
<sequence length="423" mass="45244">MSDKLICGIDVGSCKVATIVAVDSEKNNELRIIGFNTTSARGVKKGLIVDIDKVTSTIEESVEKAERMAGHKIKQAFVSVGGPHIASLNSHGVVAVANPQAEINDNDVDRAIEAARAISLSTTRQIIEVSPRDFVVDGQPGIKNPVGMSGVRLEVNTHLITASLTNLKNLERSLQALDIVNSGFVFSGLASAEAVLTDTEKELGAVVVDFGGGKTDICIYAEGALSYSASIPFGARHITNDIAVGLRISLESAERVKLFLSKQFNHKVVKQIKKPETLNVSELQLPENINEISLKELVDGIVMPRLEEIYKFIGEEIVKSGFGEMVPAGLIITGGGALTVGITETGRRVVGLPIRQGVPGRVAGLVDEVLDPQFATTVGLILYGKQNNTIESGSGKNFNQILKNFTIGNSIGKLKDFFKQFIP</sequence>
<keyword evidence="3 5" id="KW-0472">Membrane</keyword>
<gene>
    <name evidence="5" type="primary">ftsA</name>
    <name evidence="8" type="ORF">AUK04_00340</name>
</gene>
<name>A0A1J5HQE8_9BACT</name>
<keyword evidence="4 5" id="KW-0131">Cell cycle</keyword>
<keyword evidence="2 5" id="KW-0132">Cell division</keyword>
<evidence type="ECO:0000256" key="6">
    <source>
        <dbReference type="PIRNR" id="PIRNR003101"/>
    </source>
</evidence>
<dbReference type="InterPro" id="IPR003494">
    <property type="entry name" value="SHS2_FtsA"/>
</dbReference>
<dbReference type="Pfam" id="PF02491">
    <property type="entry name" value="SHS2_FTSA"/>
    <property type="match status" value="1"/>
</dbReference>
<dbReference type="Gene3D" id="3.30.1490.110">
    <property type="match status" value="1"/>
</dbReference>
<evidence type="ECO:0000313" key="8">
    <source>
        <dbReference type="EMBL" id="OIP86643.1"/>
    </source>
</evidence>
<evidence type="ECO:0000256" key="5">
    <source>
        <dbReference type="HAMAP-Rule" id="MF_02033"/>
    </source>
</evidence>
<dbReference type="Proteomes" id="UP000183758">
    <property type="component" value="Unassembled WGS sequence"/>
</dbReference>
<dbReference type="EMBL" id="MNZM01000006">
    <property type="protein sequence ID" value="OIP86643.1"/>
    <property type="molecule type" value="Genomic_DNA"/>
</dbReference>
<dbReference type="AlphaFoldDB" id="A0A1J5HQE8"/>
<accession>A0A1J5HQE8</accession>
<evidence type="ECO:0000313" key="9">
    <source>
        <dbReference type="Proteomes" id="UP000183758"/>
    </source>
</evidence>
<proteinExistence type="inferred from homology"/>
<dbReference type="Gene3D" id="3.30.420.40">
    <property type="match status" value="2"/>
</dbReference>
<evidence type="ECO:0000256" key="3">
    <source>
        <dbReference type="ARBA" id="ARBA00023136"/>
    </source>
</evidence>
<dbReference type="SMART" id="SM00842">
    <property type="entry name" value="FtsA"/>
    <property type="match status" value="1"/>
</dbReference>
<dbReference type="Pfam" id="PF14450">
    <property type="entry name" value="FtsA"/>
    <property type="match status" value="1"/>
</dbReference>
<dbReference type="SUPFAM" id="SSF53067">
    <property type="entry name" value="Actin-like ATPase domain"/>
    <property type="match status" value="2"/>
</dbReference>
<dbReference type="GO" id="GO:0009898">
    <property type="term" value="C:cytoplasmic side of plasma membrane"/>
    <property type="evidence" value="ECO:0007669"/>
    <property type="project" value="UniProtKB-UniRule"/>
</dbReference>
<reference evidence="8 9" key="1">
    <citation type="journal article" date="2016" name="Environ. Microbiol.">
        <title>Genomic resolution of a cold subsurface aquifer community provides metabolic insights for novel microbes adapted to high CO concentrations.</title>
        <authorList>
            <person name="Probst A.J."/>
            <person name="Castelle C.J."/>
            <person name="Singh A."/>
            <person name="Brown C.T."/>
            <person name="Anantharaman K."/>
            <person name="Sharon I."/>
            <person name="Hug L.A."/>
            <person name="Burstein D."/>
            <person name="Emerson J.B."/>
            <person name="Thomas B.C."/>
            <person name="Banfield J.F."/>
        </authorList>
    </citation>
    <scope>NUCLEOTIDE SEQUENCE [LARGE SCALE GENOMIC DNA]</scope>
    <source>
        <strain evidence="8">CG2_30_33_16</strain>
    </source>
</reference>
<evidence type="ECO:0000256" key="1">
    <source>
        <dbReference type="ARBA" id="ARBA00022475"/>
    </source>
</evidence>
<keyword evidence="1 5" id="KW-1003">Cell membrane</keyword>
<evidence type="ECO:0000256" key="4">
    <source>
        <dbReference type="ARBA" id="ARBA00023306"/>
    </source>
</evidence>
<comment type="function">
    <text evidence="5 6">Cell division protein that is involved in the assembly of the Z ring. May serve as a membrane anchor for the Z ring.</text>
</comment>
<dbReference type="GO" id="GO:0032153">
    <property type="term" value="C:cell division site"/>
    <property type="evidence" value="ECO:0007669"/>
    <property type="project" value="UniProtKB-UniRule"/>
</dbReference>
<dbReference type="PANTHER" id="PTHR32432:SF4">
    <property type="entry name" value="CELL DIVISION PROTEIN FTSA"/>
    <property type="match status" value="1"/>
</dbReference>
<dbReference type="InterPro" id="IPR020823">
    <property type="entry name" value="Cell_div_FtsA"/>
</dbReference>
<dbReference type="HAMAP" id="MF_02033">
    <property type="entry name" value="FtsA"/>
    <property type="match status" value="1"/>
</dbReference>
<comment type="similarity">
    <text evidence="5 6">Belongs to the FtsA/MreB family.</text>
</comment>